<dbReference type="EMBL" id="MW124302">
    <property type="protein sequence ID" value="QPL19500.1"/>
    <property type="molecule type" value="Genomic_DNA"/>
</dbReference>
<organism evidence="2">
    <name type="scientific">Listeria ivanovii</name>
    <dbReference type="NCBI Taxonomy" id="1638"/>
    <lineage>
        <taxon>Bacteria</taxon>
        <taxon>Bacillati</taxon>
        <taxon>Bacillota</taxon>
        <taxon>Bacilli</taxon>
        <taxon>Bacillales</taxon>
        <taxon>Listeriaceae</taxon>
        <taxon>Listeria</taxon>
    </lineage>
</organism>
<feature type="transmembrane region" description="Helical" evidence="1">
    <location>
        <begin position="12"/>
        <end position="31"/>
    </location>
</feature>
<reference evidence="2" key="1">
    <citation type="journal article" date="2020" name="Int. J. Mol. Sci.">
        <title>Genetic Carriers and Genomic Distribution of cadA6-A Novel Variant of a Cadmium Resistance Determinant Identified in Listeria spp.</title>
        <authorList>
            <person name="Chmielowska C."/>
            <person name="Korsak D."/>
            <person name="Szmulkowska B."/>
            <person name="Krop A."/>
            <person name="Lipka K."/>
            <person name="Krupinska M."/>
            <person name="Bartosik D."/>
        </authorList>
    </citation>
    <scope>NUCLEOTIDE SEQUENCE</scope>
    <source>
        <strain evidence="2">Sr11</strain>
    </source>
</reference>
<keyword evidence="1" id="KW-1133">Transmembrane helix</keyword>
<sequence length="119" mass="14427">MLVWDYVKSNTFCWYHLIIFVLVLSLAIFLLEKMTNKTADLTSYIESTYGVEVKKIDYSVQRARNNYHLFVIDTTYIVAYKRENQQEVFRVIINKEELKKFNEERSREENWIELENTLQ</sequence>
<protein>
    <submittedName>
        <fullName evidence="2">Uncharacterized protein</fullName>
    </submittedName>
</protein>
<dbReference type="AlphaFoldDB" id="A0A7T0Q8K3"/>
<accession>A0A7T0Q8K3</accession>
<proteinExistence type="predicted"/>
<keyword evidence="1" id="KW-0812">Transmembrane</keyword>
<name>A0A7T0Q8K3_LISIV</name>
<keyword evidence="1" id="KW-0472">Membrane</keyword>
<keyword evidence="2" id="KW-0614">Plasmid</keyword>
<gene>
    <name evidence="2" type="ORF">pLIS600326c</name>
</gene>
<evidence type="ECO:0000256" key="1">
    <source>
        <dbReference type="SAM" id="Phobius"/>
    </source>
</evidence>
<geneLocation type="plasmid" evidence="2">
    <name>pLIS6</name>
</geneLocation>
<evidence type="ECO:0000313" key="2">
    <source>
        <dbReference type="EMBL" id="QPL19500.1"/>
    </source>
</evidence>
<reference evidence="2" key="2">
    <citation type="submission" date="2020-10" db="EMBL/GenBank/DDBJ databases">
        <authorList>
            <person name="Chmielowska C.A."/>
            <person name="Korsak D."/>
            <person name="Bartosik D."/>
        </authorList>
    </citation>
    <scope>NUCLEOTIDE SEQUENCE</scope>
    <source>
        <strain evidence="2">Sr11</strain>
        <plasmid evidence="2">pLIS6</plasmid>
    </source>
</reference>